<protein>
    <recommendedName>
        <fullName evidence="7">Glycosyl transferase</fullName>
    </recommendedName>
</protein>
<keyword evidence="1" id="KW-0328">Glycosyltransferase</keyword>
<feature type="domain" description="Glycosyltransferase subfamily 4-like N-terminal" evidence="4">
    <location>
        <begin position="16"/>
        <end position="178"/>
    </location>
</feature>
<evidence type="ECO:0000313" key="5">
    <source>
        <dbReference type="EMBL" id="OLR92446.1"/>
    </source>
</evidence>
<evidence type="ECO:0000256" key="2">
    <source>
        <dbReference type="ARBA" id="ARBA00022679"/>
    </source>
</evidence>
<reference evidence="5 6" key="1">
    <citation type="submission" date="2016-10" db="EMBL/GenBank/DDBJ databases">
        <title>The Draft Genome Sequence of Actinokineospora bangkokensis 44EHWT reveals the biosynthetic pathway of antifungal compounds Thailandins with unusual extender unit butylmalonyl-CoA.</title>
        <authorList>
            <person name="Greule A."/>
            <person name="Intra B."/>
            <person name="Flemming S."/>
            <person name="Rommel M.G."/>
            <person name="Panbangred W."/>
            <person name="Bechthold A."/>
        </authorList>
    </citation>
    <scope>NUCLEOTIDE SEQUENCE [LARGE SCALE GENOMIC DNA]</scope>
    <source>
        <strain evidence="5 6">44EHW</strain>
    </source>
</reference>
<dbReference type="SUPFAM" id="SSF53756">
    <property type="entry name" value="UDP-Glycosyltransferase/glycogen phosphorylase"/>
    <property type="match status" value="1"/>
</dbReference>
<evidence type="ECO:0008006" key="7">
    <source>
        <dbReference type="Google" id="ProtNLM"/>
    </source>
</evidence>
<feature type="domain" description="Glycosyl transferase family 1" evidence="3">
    <location>
        <begin position="179"/>
        <end position="329"/>
    </location>
</feature>
<dbReference type="PANTHER" id="PTHR45947:SF3">
    <property type="entry name" value="SULFOQUINOVOSYL TRANSFERASE SQD2"/>
    <property type="match status" value="1"/>
</dbReference>
<dbReference type="Proteomes" id="UP000186040">
    <property type="component" value="Unassembled WGS sequence"/>
</dbReference>
<evidence type="ECO:0000259" key="4">
    <source>
        <dbReference type="Pfam" id="PF13439"/>
    </source>
</evidence>
<organism evidence="5 6">
    <name type="scientific">Actinokineospora bangkokensis</name>
    <dbReference type="NCBI Taxonomy" id="1193682"/>
    <lineage>
        <taxon>Bacteria</taxon>
        <taxon>Bacillati</taxon>
        <taxon>Actinomycetota</taxon>
        <taxon>Actinomycetes</taxon>
        <taxon>Pseudonocardiales</taxon>
        <taxon>Pseudonocardiaceae</taxon>
        <taxon>Actinokineospora</taxon>
    </lineage>
</organism>
<dbReference type="EMBL" id="MKQR01000016">
    <property type="protein sequence ID" value="OLR92446.1"/>
    <property type="molecule type" value="Genomic_DNA"/>
</dbReference>
<dbReference type="Pfam" id="PF13439">
    <property type="entry name" value="Glyco_transf_4"/>
    <property type="match status" value="1"/>
</dbReference>
<dbReference type="GO" id="GO:0016757">
    <property type="term" value="F:glycosyltransferase activity"/>
    <property type="evidence" value="ECO:0007669"/>
    <property type="project" value="UniProtKB-KW"/>
</dbReference>
<dbReference type="InterPro" id="IPR001296">
    <property type="entry name" value="Glyco_trans_1"/>
</dbReference>
<dbReference type="Gene3D" id="3.40.50.2000">
    <property type="entry name" value="Glycogen Phosphorylase B"/>
    <property type="match status" value="2"/>
</dbReference>
<evidence type="ECO:0000256" key="1">
    <source>
        <dbReference type="ARBA" id="ARBA00022676"/>
    </source>
</evidence>
<dbReference type="RefSeq" id="WP_075975589.1">
    <property type="nucleotide sequence ID" value="NZ_MKQR01000016.1"/>
</dbReference>
<comment type="caution">
    <text evidence="5">The sequence shown here is derived from an EMBL/GenBank/DDBJ whole genome shotgun (WGS) entry which is preliminary data.</text>
</comment>
<dbReference type="OrthoDB" id="9802525at2"/>
<accession>A0A1Q9LK74</accession>
<dbReference type="Pfam" id="PF00534">
    <property type="entry name" value="Glycos_transf_1"/>
    <property type="match status" value="1"/>
</dbReference>
<dbReference type="AlphaFoldDB" id="A0A1Q9LK74"/>
<keyword evidence="6" id="KW-1185">Reference proteome</keyword>
<dbReference type="CDD" id="cd03801">
    <property type="entry name" value="GT4_PimA-like"/>
    <property type="match status" value="1"/>
</dbReference>
<evidence type="ECO:0000313" key="6">
    <source>
        <dbReference type="Proteomes" id="UP000186040"/>
    </source>
</evidence>
<keyword evidence="2" id="KW-0808">Transferase</keyword>
<proteinExistence type="predicted"/>
<dbReference type="STRING" id="1193682.BJP25_20415"/>
<sequence>MTTVAVVTPGFPPERGGVEAHVGNLVRELAARGARVRVLTARRGLTAPVDEVVGGVPVRVYPAWRTTAMSLSPRLLLAGLRAGRDADVVHVHSYHAACGFAALAGFRRRVVFTPHYHGGGHTTGASLLHLGYRFVGKLLFRAAARVICVSEAERAALVADFPAAAAKAVVLPNGVDTAALRAAEPFPGEPRTVLSLGRLEPYKRVDELVRAVPLLPADVQVVVIGTGSQAGPLRALAAELGVADRVRLLGGLDDHAVHRWLRTAAVLVSLSAHEAFGMAPVEAAAAGAHVVLSDIPAHREITIAHLGTAARVVEVDPTAVAKAVAAALTAGPPTGVDAPDWGRIAEDTLAVLRGEDTR</sequence>
<dbReference type="PANTHER" id="PTHR45947">
    <property type="entry name" value="SULFOQUINOVOSYL TRANSFERASE SQD2"/>
    <property type="match status" value="1"/>
</dbReference>
<gene>
    <name evidence="5" type="ORF">BJP25_20415</name>
</gene>
<dbReference type="InterPro" id="IPR028098">
    <property type="entry name" value="Glyco_trans_4-like_N"/>
</dbReference>
<dbReference type="InterPro" id="IPR050194">
    <property type="entry name" value="Glycosyltransferase_grp1"/>
</dbReference>
<evidence type="ECO:0000259" key="3">
    <source>
        <dbReference type="Pfam" id="PF00534"/>
    </source>
</evidence>
<name>A0A1Q9LK74_9PSEU</name>
<dbReference type="GO" id="GO:1901137">
    <property type="term" value="P:carbohydrate derivative biosynthetic process"/>
    <property type="evidence" value="ECO:0007669"/>
    <property type="project" value="UniProtKB-ARBA"/>
</dbReference>